<dbReference type="CDD" id="cd02440">
    <property type="entry name" value="AdoMet_MTases"/>
    <property type="match status" value="1"/>
</dbReference>
<dbReference type="Gene3D" id="3.40.1010.10">
    <property type="entry name" value="Cobalt-precorrin-4 Transmethylase, Domain 1"/>
    <property type="match status" value="1"/>
</dbReference>
<dbReference type="InterPro" id="IPR006365">
    <property type="entry name" value="Cbl_synth_CobL"/>
</dbReference>
<evidence type="ECO:0000256" key="2">
    <source>
        <dbReference type="ARBA" id="ARBA00022573"/>
    </source>
</evidence>
<dbReference type="EC" id="2.1.1.132" evidence="7"/>
<keyword evidence="5" id="KW-0949">S-adenosyl-L-methionine</keyword>
<dbReference type="InterPro" id="IPR000878">
    <property type="entry name" value="4pyrrol_Mease"/>
</dbReference>
<dbReference type="InterPro" id="IPR012818">
    <property type="entry name" value="CbiE"/>
</dbReference>
<gene>
    <name evidence="7" type="ORF">JOF36_003770</name>
</gene>
<organism evidence="7 8">
    <name type="scientific">Pseudonocardia parietis</name>
    <dbReference type="NCBI Taxonomy" id="570936"/>
    <lineage>
        <taxon>Bacteria</taxon>
        <taxon>Bacillati</taxon>
        <taxon>Actinomycetota</taxon>
        <taxon>Actinomycetes</taxon>
        <taxon>Pseudonocardiales</taxon>
        <taxon>Pseudonocardiaceae</taxon>
        <taxon>Pseudonocardia</taxon>
    </lineage>
</organism>
<dbReference type="SUPFAM" id="SSF53335">
    <property type="entry name" value="S-adenosyl-L-methionine-dependent methyltransferases"/>
    <property type="match status" value="1"/>
</dbReference>
<protein>
    <submittedName>
        <fullName evidence="7">Precorrin-6Y C5,15-methyltransferase (Decarboxylating)</fullName>
        <ecNumber evidence="7">2.1.1.132</ecNumber>
    </submittedName>
</protein>
<reference evidence="7 8" key="1">
    <citation type="submission" date="2021-03" db="EMBL/GenBank/DDBJ databases">
        <title>Sequencing the genomes of 1000 actinobacteria strains.</title>
        <authorList>
            <person name="Klenk H.-P."/>
        </authorList>
    </citation>
    <scope>NUCLEOTIDE SEQUENCE [LARGE SCALE GENOMIC DNA]</scope>
    <source>
        <strain evidence="7 8">DSM 45256</strain>
    </source>
</reference>
<dbReference type="Gene3D" id="3.40.50.150">
    <property type="entry name" value="Vaccinia Virus protein VP39"/>
    <property type="match status" value="1"/>
</dbReference>
<dbReference type="Pfam" id="PF00590">
    <property type="entry name" value="TP_methylase"/>
    <property type="match status" value="1"/>
</dbReference>
<dbReference type="NCBIfam" id="TIGR02467">
    <property type="entry name" value="CbiE"/>
    <property type="match status" value="1"/>
</dbReference>
<dbReference type="InterPro" id="IPR035996">
    <property type="entry name" value="4pyrrol_Methylase_sf"/>
</dbReference>
<dbReference type="InterPro" id="IPR029063">
    <property type="entry name" value="SAM-dependent_MTases_sf"/>
</dbReference>
<dbReference type="Gene3D" id="3.30.950.10">
    <property type="entry name" value="Methyltransferase, Cobalt-precorrin-4 Transmethylase, Domain 2"/>
    <property type="match status" value="1"/>
</dbReference>
<accession>A0ABS4VVY4</accession>
<dbReference type="InterPro" id="IPR014776">
    <property type="entry name" value="4pyrrole_Mease_sub2"/>
</dbReference>
<proteinExistence type="predicted"/>
<evidence type="ECO:0000313" key="7">
    <source>
        <dbReference type="EMBL" id="MBP2368074.1"/>
    </source>
</evidence>
<keyword evidence="8" id="KW-1185">Reference proteome</keyword>
<comment type="caution">
    <text evidence="7">The sequence shown here is derived from an EMBL/GenBank/DDBJ whole genome shotgun (WGS) entry which is preliminary data.</text>
</comment>
<dbReference type="GO" id="GO:0046025">
    <property type="term" value="F:precorrin-6Y C5,15-methyltransferase (decarboxylating) activity"/>
    <property type="evidence" value="ECO:0007669"/>
    <property type="project" value="UniProtKB-EC"/>
</dbReference>
<dbReference type="EMBL" id="JAGINU010000001">
    <property type="protein sequence ID" value="MBP2368074.1"/>
    <property type="molecule type" value="Genomic_DNA"/>
</dbReference>
<dbReference type="RefSeq" id="WP_210028296.1">
    <property type="nucleotide sequence ID" value="NZ_JAGINU010000001.1"/>
</dbReference>
<evidence type="ECO:0000256" key="1">
    <source>
        <dbReference type="ARBA" id="ARBA00004953"/>
    </source>
</evidence>
<comment type="pathway">
    <text evidence="1">Cofactor biosynthesis; adenosylcobalamin biosynthesis.</text>
</comment>
<dbReference type="Proteomes" id="UP001519295">
    <property type="component" value="Unassembled WGS sequence"/>
</dbReference>
<feature type="domain" description="Tetrapyrrole methylase" evidence="6">
    <location>
        <begin position="27"/>
        <end position="215"/>
    </location>
</feature>
<evidence type="ECO:0000313" key="8">
    <source>
        <dbReference type="Proteomes" id="UP001519295"/>
    </source>
</evidence>
<dbReference type="PANTHER" id="PTHR43182">
    <property type="entry name" value="COBALT-PRECORRIN-6B C(15)-METHYLTRANSFERASE (DECARBOXYLATING)"/>
    <property type="match status" value="1"/>
</dbReference>
<dbReference type="CDD" id="cd11644">
    <property type="entry name" value="Precorrin-6Y-MT"/>
    <property type="match status" value="1"/>
</dbReference>
<sequence>MDERYTGGQGRGGAAVSAGRSRGGAVVTVVGIGADGWAGLAEPARAALRDAEVLLGGPRQLDLLPGDAVPGERREWPSPLVPALPGILDELSGRRVAVLASGDPMFFGIGATLARVAGPDRLRVLPHPSSVALACARLGWGSEHVQVLSVVGRPLDTLRRALSPGARIVVLSAGAGSPAGIAELLTGAGWGGSPMTVLERLGAPDERVVSGTAAEWRGGSDPLNVVAVECRPDPGTRPLGETPGLPDTAYDHDGQLTKREVRAVTLAHLAPRPGELLWDVGAGSGSIGIEWMRAHRGCTAIAVESRPERAERITANAAALGVPGLRVVIGRAPGSLAGLPEPDVIFVGGGLTRDGVLDGCLAALKSGGRLVANAVTVQSEALLAAAHAEHGGELVRVQVARAEPVGGFHGWRAAMPVTIWTHEKGLQQ</sequence>
<evidence type="ECO:0000256" key="3">
    <source>
        <dbReference type="ARBA" id="ARBA00022603"/>
    </source>
</evidence>
<keyword evidence="3 7" id="KW-0489">Methyltransferase</keyword>
<evidence type="ECO:0000256" key="4">
    <source>
        <dbReference type="ARBA" id="ARBA00022679"/>
    </source>
</evidence>
<keyword evidence="4 7" id="KW-0808">Transferase</keyword>
<dbReference type="InterPro" id="IPR014777">
    <property type="entry name" value="4pyrrole_Mease_sub1"/>
</dbReference>
<keyword evidence="2" id="KW-0169">Cobalamin biosynthesis</keyword>
<name>A0ABS4VVY4_9PSEU</name>
<evidence type="ECO:0000256" key="5">
    <source>
        <dbReference type="ARBA" id="ARBA00022691"/>
    </source>
</evidence>
<dbReference type="PANTHER" id="PTHR43182:SF1">
    <property type="entry name" value="COBALT-PRECORRIN-7 C(5)-METHYLTRANSFERASE"/>
    <property type="match status" value="1"/>
</dbReference>
<dbReference type="InterPro" id="IPR014008">
    <property type="entry name" value="Cbl_synth_MTase_CbiT"/>
</dbReference>
<dbReference type="InterPro" id="IPR050714">
    <property type="entry name" value="Cobalamin_biosynth_MTase"/>
</dbReference>
<dbReference type="NCBIfam" id="TIGR02469">
    <property type="entry name" value="CbiT"/>
    <property type="match status" value="1"/>
</dbReference>
<dbReference type="PIRSF" id="PIRSF036428">
    <property type="entry name" value="CobL"/>
    <property type="match status" value="1"/>
</dbReference>
<evidence type="ECO:0000259" key="6">
    <source>
        <dbReference type="Pfam" id="PF00590"/>
    </source>
</evidence>
<dbReference type="SUPFAM" id="SSF53790">
    <property type="entry name" value="Tetrapyrrole methylase"/>
    <property type="match status" value="1"/>
</dbReference>
<dbReference type="GO" id="GO:0032259">
    <property type="term" value="P:methylation"/>
    <property type="evidence" value="ECO:0007669"/>
    <property type="project" value="UniProtKB-KW"/>
</dbReference>